<accession>A0A7S0WCC3</accession>
<dbReference type="Gene3D" id="3.30.1370.50">
    <property type="entry name" value="R3H-like domain"/>
    <property type="match status" value="1"/>
</dbReference>
<evidence type="ECO:0000259" key="2">
    <source>
        <dbReference type="PROSITE" id="PS51061"/>
    </source>
</evidence>
<organism evidence="3">
    <name type="scientific">Ostreococcus mediterraneus</name>
    <dbReference type="NCBI Taxonomy" id="1486918"/>
    <lineage>
        <taxon>Eukaryota</taxon>
        <taxon>Viridiplantae</taxon>
        <taxon>Chlorophyta</taxon>
        <taxon>Mamiellophyceae</taxon>
        <taxon>Mamiellales</taxon>
        <taxon>Bathycoccaceae</taxon>
        <taxon>Ostreococcus</taxon>
    </lineage>
</organism>
<feature type="region of interest" description="Disordered" evidence="1">
    <location>
        <begin position="249"/>
        <end position="273"/>
    </location>
</feature>
<dbReference type="EMBL" id="HBFO01003319">
    <property type="protein sequence ID" value="CAD8811199.1"/>
    <property type="molecule type" value="Transcribed_RNA"/>
</dbReference>
<dbReference type="PROSITE" id="PS51061">
    <property type="entry name" value="R3H"/>
    <property type="match status" value="1"/>
</dbReference>
<dbReference type="Pfam" id="PF01424">
    <property type="entry name" value="R3H"/>
    <property type="match status" value="1"/>
</dbReference>
<protein>
    <recommendedName>
        <fullName evidence="2">R3H domain-containing protein</fullName>
    </recommendedName>
</protein>
<proteinExistence type="predicted"/>
<feature type="region of interest" description="Disordered" evidence="1">
    <location>
        <begin position="611"/>
        <end position="634"/>
    </location>
</feature>
<reference evidence="3" key="1">
    <citation type="submission" date="2021-01" db="EMBL/GenBank/DDBJ databases">
        <authorList>
            <person name="Corre E."/>
            <person name="Pelletier E."/>
            <person name="Niang G."/>
            <person name="Scheremetjew M."/>
            <person name="Finn R."/>
            <person name="Kale V."/>
            <person name="Holt S."/>
            <person name="Cochrane G."/>
            <person name="Meng A."/>
            <person name="Brown T."/>
            <person name="Cohen L."/>
        </authorList>
    </citation>
    <scope>NUCLEOTIDE SEQUENCE</scope>
    <source>
        <strain evidence="3">Clade-D-RCC1621</strain>
    </source>
</reference>
<sequence>MAPAKDAQWWRALDDEACDPITLEPLRELPYAPFEIDGARRERGDKSDLNGHLFDGVVLAEYVTASKSFENPLTREALDAGQCRALDAYLSRWKLKKFSVEKAYNAAAKEKREATANAERRSAEQAQNMLHEREELRSTLAQTMFSSLRERAAHSAERHGGRGGGGSDRQRRREEHASGSGGGTGEVRRSTSVSEALAELQADGRFALVDDDVAMLRDVSLVDGRGVDARGPRPRDDMGMASWGGWSRPSHMENSGESFPELPGAARTSGNGNWVAPVPVPDTPRGEAFPSLATTSSGRATPSWGTFGKTGALDKKSAKERIQAIPVKKSSAANIFASKVSTMSNKSAAEPSSKAAVDSEEDPARVRKNKLAEAFGVARPDERPSMFAESSAAAFTHDQLVLARKHPDLVMRLESTLEDIVTGKTKRRISMEPMSRDMRELCHVVAELYGITSASFGNEPKRHIDFFAGAKNGALPSLRLSDAMLVDLDTAPTKGSLASKTRPDEAKEYFEGYTKHFSNGEYETLAMRFSDISVGVEGVKSALREFSGDYVLEEIDDDHAVAHFWKHGTLLQASGKLGGGMRGKFRVKIVERKCAGKDVVTESKESETKASTSARLFRAATSRTNAPASAPKQGQDAINAAMDMFGF</sequence>
<evidence type="ECO:0000313" key="3">
    <source>
        <dbReference type="EMBL" id="CAD8811199.1"/>
    </source>
</evidence>
<name>A0A7S0WCC3_9CHLO</name>
<dbReference type="InterPro" id="IPR001374">
    <property type="entry name" value="R3H_dom"/>
</dbReference>
<evidence type="ECO:0000256" key="1">
    <source>
        <dbReference type="SAM" id="MobiDB-lite"/>
    </source>
</evidence>
<dbReference type="GO" id="GO:0003676">
    <property type="term" value="F:nucleic acid binding"/>
    <property type="evidence" value="ECO:0007669"/>
    <property type="project" value="UniProtKB-UniRule"/>
</dbReference>
<dbReference type="AlphaFoldDB" id="A0A7S0WCC3"/>
<dbReference type="SMART" id="SM00393">
    <property type="entry name" value="R3H"/>
    <property type="match status" value="1"/>
</dbReference>
<feature type="compositionally biased region" description="Basic and acidic residues" evidence="1">
    <location>
        <begin position="168"/>
        <end position="177"/>
    </location>
</feature>
<feature type="domain" description="R3H" evidence="2">
    <location>
        <begin position="407"/>
        <end position="470"/>
    </location>
</feature>
<feature type="region of interest" description="Disordered" evidence="1">
    <location>
        <begin position="148"/>
        <end position="192"/>
    </location>
</feature>
<dbReference type="InterPro" id="IPR036867">
    <property type="entry name" value="R3H_dom_sf"/>
</dbReference>
<feature type="region of interest" description="Disordered" evidence="1">
    <location>
        <begin position="343"/>
        <end position="364"/>
    </location>
</feature>
<dbReference type="CDD" id="cd02325">
    <property type="entry name" value="R3H"/>
    <property type="match status" value="1"/>
</dbReference>
<dbReference type="SUPFAM" id="SSF82708">
    <property type="entry name" value="R3H domain"/>
    <property type="match status" value="1"/>
</dbReference>
<gene>
    <name evidence="3" type="ORF">OMED0930_LOCUS2293</name>
</gene>
<feature type="compositionally biased region" description="Basic and acidic residues" evidence="1">
    <location>
        <begin position="148"/>
        <end position="160"/>
    </location>
</feature>